<keyword evidence="3" id="KW-1185">Reference proteome</keyword>
<sequence length="94" mass="10456">MLVNQVIPSFLYRSSSRVLWTFISCCVVIVFIVVAVIVVVIWKASTISGTIWHWATRFNLPSASVNVNYLTRQSDAVKFGTGHGRQLEVKGQTG</sequence>
<reference evidence="2 3" key="1">
    <citation type="journal article" date="2021" name="Elife">
        <title>Chloroplast acquisition without the gene transfer in kleptoplastic sea slugs, Plakobranchus ocellatus.</title>
        <authorList>
            <person name="Maeda T."/>
            <person name="Takahashi S."/>
            <person name="Yoshida T."/>
            <person name="Shimamura S."/>
            <person name="Takaki Y."/>
            <person name="Nagai Y."/>
            <person name="Toyoda A."/>
            <person name="Suzuki Y."/>
            <person name="Arimoto A."/>
            <person name="Ishii H."/>
            <person name="Satoh N."/>
            <person name="Nishiyama T."/>
            <person name="Hasebe M."/>
            <person name="Maruyama T."/>
            <person name="Minagawa J."/>
            <person name="Obokata J."/>
            <person name="Shigenobu S."/>
        </authorList>
    </citation>
    <scope>NUCLEOTIDE SEQUENCE [LARGE SCALE GENOMIC DNA]</scope>
</reference>
<feature type="transmembrane region" description="Helical" evidence="1">
    <location>
        <begin position="20"/>
        <end position="42"/>
    </location>
</feature>
<proteinExistence type="predicted"/>
<evidence type="ECO:0000256" key="1">
    <source>
        <dbReference type="SAM" id="Phobius"/>
    </source>
</evidence>
<dbReference type="AlphaFoldDB" id="A0AAV4B4P2"/>
<evidence type="ECO:0000313" key="2">
    <source>
        <dbReference type="EMBL" id="GFO13349.1"/>
    </source>
</evidence>
<keyword evidence="1" id="KW-0812">Transmembrane</keyword>
<keyword evidence="1" id="KW-0472">Membrane</keyword>
<gene>
    <name evidence="2" type="ORF">PoB_003985400</name>
</gene>
<dbReference type="Proteomes" id="UP000735302">
    <property type="component" value="Unassembled WGS sequence"/>
</dbReference>
<keyword evidence="1" id="KW-1133">Transmembrane helix</keyword>
<dbReference type="EMBL" id="BLXT01004484">
    <property type="protein sequence ID" value="GFO13349.1"/>
    <property type="molecule type" value="Genomic_DNA"/>
</dbReference>
<evidence type="ECO:0000313" key="3">
    <source>
        <dbReference type="Proteomes" id="UP000735302"/>
    </source>
</evidence>
<accession>A0AAV4B4P2</accession>
<organism evidence="2 3">
    <name type="scientific">Plakobranchus ocellatus</name>
    <dbReference type="NCBI Taxonomy" id="259542"/>
    <lineage>
        <taxon>Eukaryota</taxon>
        <taxon>Metazoa</taxon>
        <taxon>Spiralia</taxon>
        <taxon>Lophotrochozoa</taxon>
        <taxon>Mollusca</taxon>
        <taxon>Gastropoda</taxon>
        <taxon>Heterobranchia</taxon>
        <taxon>Euthyneura</taxon>
        <taxon>Panpulmonata</taxon>
        <taxon>Sacoglossa</taxon>
        <taxon>Placobranchoidea</taxon>
        <taxon>Plakobranchidae</taxon>
        <taxon>Plakobranchus</taxon>
    </lineage>
</organism>
<protein>
    <submittedName>
        <fullName evidence="2">Uncharacterized protein</fullName>
    </submittedName>
</protein>
<name>A0AAV4B4P2_9GAST</name>
<comment type="caution">
    <text evidence="2">The sequence shown here is derived from an EMBL/GenBank/DDBJ whole genome shotgun (WGS) entry which is preliminary data.</text>
</comment>